<dbReference type="FunFam" id="1.10.45.10:FF:000001">
    <property type="entry name" value="D-lactate dehydrogenase mitochondrial"/>
    <property type="match status" value="1"/>
</dbReference>
<feature type="domain" description="FAD-binding PCMH-type" evidence="5">
    <location>
        <begin position="42"/>
        <end position="221"/>
    </location>
</feature>
<dbReference type="SUPFAM" id="SSF55103">
    <property type="entry name" value="FAD-linked oxidases, C-terminal domain"/>
    <property type="match status" value="1"/>
</dbReference>
<dbReference type="SUPFAM" id="SSF56176">
    <property type="entry name" value="FAD-binding/transporter-associated domain-like"/>
    <property type="match status" value="1"/>
</dbReference>
<dbReference type="InterPro" id="IPR004113">
    <property type="entry name" value="FAD-bd_oxidored_4_C"/>
</dbReference>
<evidence type="ECO:0000256" key="3">
    <source>
        <dbReference type="ARBA" id="ARBA00022827"/>
    </source>
</evidence>
<evidence type="ECO:0000313" key="6">
    <source>
        <dbReference type="EMBL" id="KHL01008.1"/>
    </source>
</evidence>
<keyword evidence="7" id="KW-1185">Reference proteome</keyword>
<evidence type="ECO:0000256" key="4">
    <source>
        <dbReference type="ARBA" id="ARBA00023002"/>
    </source>
</evidence>
<name>A0A0B2AGZ4_9MICC</name>
<proteinExistence type="predicted"/>
<organism evidence="6 7">
    <name type="scientific">Sinomonas humi</name>
    <dbReference type="NCBI Taxonomy" id="1338436"/>
    <lineage>
        <taxon>Bacteria</taxon>
        <taxon>Bacillati</taxon>
        <taxon>Actinomycetota</taxon>
        <taxon>Actinomycetes</taxon>
        <taxon>Micrococcales</taxon>
        <taxon>Micrococcaceae</taxon>
        <taxon>Sinomonas</taxon>
    </lineage>
</organism>
<protein>
    <submittedName>
        <fullName evidence="6">FAD-linked oxidase</fullName>
    </submittedName>
</protein>
<evidence type="ECO:0000256" key="1">
    <source>
        <dbReference type="ARBA" id="ARBA00001974"/>
    </source>
</evidence>
<comment type="cofactor">
    <cofactor evidence="1">
        <name>FAD</name>
        <dbReference type="ChEBI" id="CHEBI:57692"/>
    </cofactor>
</comment>
<gene>
    <name evidence="6" type="ORF">LK10_17760</name>
</gene>
<dbReference type="Pfam" id="PF02913">
    <property type="entry name" value="FAD-oxidase_C"/>
    <property type="match status" value="1"/>
</dbReference>
<dbReference type="RefSeq" id="WP_043126600.1">
    <property type="nucleotide sequence ID" value="NZ_JTDL01000145.1"/>
</dbReference>
<dbReference type="Pfam" id="PF01565">
    <property type="entry name" value="FAD_binding_4"/>
    <property type="match status" value="1"/>
</dbReference>
<dbReference type="GO" id="GO:0016491">
    <property type="term" value="F:oxidoreductase activity"/>
    <property type="evidence" value="ECO:0007669"/>
    <property type="project" value="UniProtKB-KW"/>
</dbReference>
<keyword evidence="2" id="KW-0285">Flavoprotein</keyword>
<evidence type="ECO:0000313" key="7">
    <source>
        <dbReference type="Proteomes" id="UP000030982"/>
    </source>
</evidence>
<dbReference type="AlphaFoldDB" id="A0A0B2AGZ4"/>
<dbReference type="InterPro" id="IPR016171">
    <property type="entry name" value="Vanillyl_alc_oxidase_C-sub2"/>
</dbReference>
<dbReference type="PANTHER" id="PTHR42934">
    <property type="entry name" value="GLYCOLATE OXIDASE SUBUNIT GLCD"/>
    <property type="match status" value="1"/>
</dbReference>
<keyword evidence="4" id="KW-0560">Oxidoreductase</keyword>
<sequence>MTTAVTKPLHVVEDLRAALPGRVETDAEHLLTYTSDRSGHRSPGVPLAVVYPRSVDDVQAVCRIASSSGTPIVTRGAGTGLAGGAIAGPGEIALSMRDMDQVLEVSEENWLAVVQPGILNGELNHALASRGLWWAPDPASKDISTVGGNIAMNAGGLLCAKYGVTREAVLALKVVLADGRLISVGHRTVKGVTGYDLCALMIGSEGTLGVIVECTLKLRPLVRGEIVTIGAFFDSIESAAAAASEVTRNGHVPAIMELMDRRTLECVSRFIGEDLVGQGDAYLLIQCDGDGAMTTAQLISDSIRAAGGRAEATADPTESQRLVDLRRQAFPAMETLGHVLVEDIAVPRDRLSEAFAKIRELEERYGLVIPTACHAGDGNLHPTFVFQGETVPEQVWVAAGELFTYALELGGTLTGEHGIGVLKRAWLADELGPTQYELQRQIKAVFDPANILNPGKVFG</sequence>
<dbReference type="PANTHER" id="PTHR42934:SF2">
    <property type="entry name" value="GLYCOLATE OXIDASE SUBUNIT GLCD"/>
    <property type="match status" value="1"/>
</dbReference>
<dbReference type="InterPro" id="IPR016164">
    <property type="entry name" value="FAD-linked_Oxase-like_C"/>
</dbReference>
<dbReference type="Proteomes" id="UP000030982">
    <property type="component" value="Unassembled WGS sequence"/>
</dbReference>
<dbReference type="InterPro" id="IPR006094">
    <property type="entry name" value="Oxid_FAD_bind_N"/>
</dbReference>
<dbReference type="OrthoDB" id="9811557at2"/>
<dbReference type="GO" id="GO:0071949">
    <property type="term" value="F:FAD binding"/>
    <property type="evidence" value="ECO:0007669"/>
    <property type="project" value="InterPro"/>
</dbReference>
<dbReference type="Gene3D" id="1.10.45.10">
    <property type="entry name" value="Vanillyl-alcohol Oxidase, Chain A, domain 4"/>
    <property type="match status" value="1"/>
</dbReference>
<dbReference type="InterPro" id="IPR036318">
    <property type="entry name" value="FAD-bd_PCMH-like_sf"/>
</dbReference>
<reference evidence="6 7" key="1">
    <citation type="submission" date="2014-09" db="EMBL/GenBank/DDBJ databases">
        <title>Genome sequence of Sinomonas sp. MUSC 117.</title>
        <authorList>
            <person name="Lee L.-H."/>
        </authorList>
    </citation>
    <scope>NUCLEOTIDE SEQUENCE [LARGE SCALE GENOMIC DNA]</scope>
    <source>
        <strain evidence="6 7">MUSC 117</strain>
    </source>
</reference>
<dbReference type="InterPro" id="IPR016166">
    <property type="entry name" value="FAD-bd_PCMH"/>
</dbReference>
<dbReference type="STRING" id="1338436.LK10_17760"/>
<dbReference type="InterPro" id="IPR051914">
    <property type="entry name" value="FAD-linked_OxidoTrans_Type4"/>
</dbReference>
<dbReference type="Gene3D" id="3.30.465.10">
    <property type="match status" value="1"/>
</dbReference>
<accession>A0A0B2AGZ4</accession>
<evidence type="ECO:0000256" key="2">
    <source>
        <dbReference type="ARBA" id="ARBA00022630"/>
    </source>
</evidence>
<comment type="caution">
    <text evidence="6">The sequence shown here is derived from an EMBL/GenBank/DDBJ whole genome shotgun (WGS) entry which is preliminary data.</text>
</comment>
<evidence type="ECO:0000259" key="5">
    <source>
        <dbReference type="PROSITE" id="PS51387"/>
    </source>
</evidence>
<dbReference type="EMBL" id="JTDL01000145">
    <property type="protein sequence ID" value="KHL01008.1"/>
    <property type="molecule type" value="Genomic_DNA"/>
</dbReference>
<keyword evidence="3" id="KW-0274">FAD</keyword>
<dbReference type="Gene3D" id="3.30.70.2740">
    <property type="match status" value="1"/>
</dbReference>
<dbReference type="PROSITE" id="PS51387">
    <property type="entry name" value="FAD_PCMH"/>
    <property type="match status" value="1"/>
</dbReference>
<dbReference type="InterPro" id="IPR016169">
    <property type="entry name" value="FAD-bd_PCMH_sub2"/>
</dbReference>